<gene>
    <name evidence="2" type="ORF">HMPREF0731_4619</name>
</gene>
<proteinExistence type="predicted"/>
<evidence type="ECO:0000256" key="1">
    <source>
        <dbReference type="SAM" id="MobiDB-lite"/>
    </source>
</evidence>
<protein>
    <submittedName>
        <fullName evidence="2">Uncharacterized protein</fullName>
    </submittedName>
</protein>
<sequence>MPSQGGGAAAQPTAGQAGAVRGLKESRPVSGAAARRPAPRPAG</sequence>
<name>D5RU57_9PROT</name>
<accession>D5RU57</accession>
<feature type="region of interest" description="Disordered" evidence="1">
    <location>
        <begin position="1"/>
        <end position="43"/>
    </location>
</feature>
<dbReference type="GO" id="GO:0003735">
    <property type="term" value="F:structural constituent of ribosome"/>
    <property type="evidence" value="ECO:0007669"/>
    <property type="project" value="InterPro"/>
</dbReference>
<keyword evidence="3" id="KW-1185">Reference proteome</keyword>
<feature type="non-terminal residue" evidence="2">
    <location>
        <position position="43"/>
    </location>
</feature>
<dbReference type="PROSITE" id="PS00360">
    <property type="entry name" value="RIBOSOMAL_S9"/>
    <property type="match status" value="1"/>
</dbReference>
<evidence type="ECO:0000313" key="3">
    <source>
        <dbReference type="Proteomes" id="UP000005324"/>
    </source>
</evidence>
<dbReference type="EMBL" id="ADVL01000931">
    <property type="protein sequence ID" value="EFH09163.1"/>
    <property type="molecule type" value="Genomic_DNA"/>
</dbReference>
<reference evidence="2 3" key="1">
    <citation type="submission" date="2010-04" db="EMBL/GenBank/DDBJ databases">
        <authorList>
            <person name="Qin X."/>
            <person name="Bachman B."/>
            <person name="Battles P."/>
            <person name="Bell A."/>
            <person name="Bess C."/>
            <person name="Bickham C."/>
            <person name="Chaboub L."/>
            <person name="Chen D."/>
            <person name="Coyle M."/>
            <person name="Deiros D.R."/>
            <person name="Dinh H."/>
            <person name="Forbes L."/>
            <person name="Fowler G."/>
            <person name="Francisco L."/>
            <person name="Fu Q."/>
            <person name="Gubbala S."/>
            <person name="Hale W."/>
            <person name="Han Y."/>
            <person name="Hemphill L."/>
            <person name="Highlander S.K."/>
            <person name="Hirani K."/>
            <person name="Hogues M."/>
            <person name="Jackson L."/>
            <person name="Jakkamsetti A."/>
            <person name="Javaid M."/>
            <person name="Jiang H."/>
            <person name="Korchina V."/>
            <person name="Kovar C."/>
            <person name="Lara F."/>
            <person name="Lee S."/>
            <person name="Mata R."/>
            <person name="Mathew T."/>
            <person name="Moen C."/>
            <person name="Morales K."/>
            <person name="Munidasa M."/>
            <person name="Nazareth L."/>
            <person name="Ngo R."/>
            <person name="Nguyen L."/>
            <person name="Okwuonu G."/>
            <person name="Ongeri F."/>
            <person name="Patil S."/>
            <person name="Petrosino J."/>
            <person name="Pham C."/>
            <person name="Pham P."/>
            <person name="Pu L.-L."/>
            <person name="Puazo M."/>
            <person name="Raj R."/>
            <person name="Reid J."/>
            <person name="Rouhana J."/>
            <person name="Saada N."/>
            <person name="Shang Y."/>
            <person name="Simmons D."/>
            <person name="Thornton R."/>
            <person name="Warren J."/>
            <person name="Weissenberger G."/>
            <person name="Zhang J."/>
            <person name="Zhang L."/>
            <person name="Zhou C."/>
            <person name="Zhu D."/>
            <person name="Muzny D."/>
            <person name="Worley K."/>
            <person name="Gibbs R."/>
        </authorList>
    </citation>
    <scope>NUCLEOTIDE SEQUENCE [LARGE SCALE GENOMIC DNA]</scope>
    <source>
        <strain evidence="2 3">ATCC 49957</strain>
    </source>
</reference>
<feature type="compositionally biased region" description="Low complexity" evidence="1">
    <location>
        <begin position="9"/>
        <end position="19"/>
    </location>
</feature>
<dbReference type="HOGENOM" id="CLU_3262721_0_0_5"/>
<dbReference type="AlphaFoldDB" id="D5RU57"/>
<dbReference type="GO" id="GO:0005840">
    <property type="term" value="C:ribosome"/>
    <property type="evidence" value="ECO:0007669"/>
    <property type="project" value="InterPro"/>
</dbReference>
<comment type="caution">
    <text evidence="2">The sequence shown here is derived from an EMBL/GenBank/DDBJ whole genome shotgun (WGS) entry which is preliminary data.</text>
</comment>
<dbReference type="InterPro" id="IPR020574">
    <property type="entry name" value="Ribosomal_uS9_CS"/>
</dbReference>
<organism evidence="2 3">
    <name type="scientific">Pseudoroseomonas cervicalis ATCC 49957</name>
    <dbReference type="NCBI Taxonomy" id="525371"/>
    <lineage>
        <taxon>Bacteria</taxon>
        <taxon>Pseudomonadati</taxon>
        <taxon>Pseudomonadota</taxon>
        <taxon>Alphaproteobacteria</taxon>
        <taxon>Acetobacterales</taxon>
        <taxon>Roseomonadaceae</taxon>
        <taxon>Roseomonas</taxon>
    </lineage>
</organism>
<dbReference type="GO" id="GO:0006412">
    <property type="term" value="P:translation"/>
    <property type="evidence" value="ECO:0007669"/>
    <property type="project" value="InterPro"/>
</dbReference>
<evidence type="ECO:0000313" key="2">
    <source>
        <dbReference type="EMBL" id="EFH09163.1"/>
    </source>
</evidence>
<dbReference type="Proteomes" id="UP000005324">
    <property type="component" value="Unassembled WGS sequence"/>
</dbReference>